<keyword evidence="3" id="KW-1185">Reference proteome</keyword>
<sequence length="149" mass="16273">MQKTLFAPLLGALLLCGACQSSSDSKQAAQEPAAAETEVPPPPPSEPKFRVDNPLVGDVYVVRFQPQGTTNTRYFFYHLYRVTPDSAYLHPARKEAADPAADLTQPDFQASDKIIGYTRAELSGLLQPQAGDALKTQLVNVRRAVQSEK</sequence>
<evidence type="ECO:0000313" key="2">
    <source>
        <dbReference type="EMBL" id="MCB2408337.1"/>
    </source>
</evidence>
<comment type="caution">
    <text evidence="2">The sequence shown here is derived from an EMBL/GenBank/DDBJ whole genome shotgun (WGS) entry which is preliminary data.</text>
</comment>
<proteinExistence type="predicted"/>
<feature type="region of interest" description="Disordered" evidence="1">
    <location>
        <begin position="27"/>
        <end position="51"/>
    </location>
</feature>
<dbReference type="RefSeq" id="WP_226175302.1">
    <property type="nucleotide sequence ID" value="NZ_JAJADR010000002.1"/>
</dbReference>
<dbReference type="EMBL" id="JAJADR010000002">
    <property type="protein sequence ID" value="MCB2408337.1"/>
    <property type="molecule type" value="Genomic_DNA"/>
</dbReference>
<reference evidence="2" key="1">
    <citation type="submission" date="2021-10" db="EMBL/GenBank/DDBJ databases">
        <authorList>
            <person name="Dean J.D."/>
            <person name="Kim M.K."/>
            <person name="Newey C.N."/>
            <person name="Stoker T.S."/>
            <person name="Thompson D.W."/>
            <person name="Grose J.H."/>
        </authorList>
    </citation>
    <scope>NUCLEOTIDE SEQUENCE</scope>
    <source>
        <strain evidence="2">BT178</strain>
    </source>
</reference>
<organism evidence="2 3">
    <name type="scientific">Hymenobacter lucidus</name>
    <dbReference type="NCBI Taxonomy" id="2880930"/>
    <lineage>
        <taxon>Bacteria</taxon>
        <taxon>Pseudomonadati</taxon>
        <taxon>Bacteroidota</taxon>
        <taxon>Cytophagia</taxon>
        <taxon>Cytophagales</taxon>
        <taxon>Hymenobacteraceae</taxon>
        <taxon>Hymenobacter</taxon>
    </lineage>
</organism>
<name>A0ABS8AQ73_9BACT</name>
<accession>A0ABS8AQ73</accession>
<protein>
    <recommendedName>
        <fullName evidence="4">Lipoprotein</fullName>
    </recommendedName>
</protein>
<gene>
    <name evidence="2" type="ORF">LGH74_10140</name>
</gene>
<dbReference type="Proteomes" id="UP001165296">
    <property type="component" value="Unassembled WGS sequence"/>
</dbReference>
<evidence type="ECO:0008006" key="4">
    <source>
        <dbReference type="Google" id="ProtNLM"/>
    </source>
</evidence>
<feature type="compositionally biased region" description="Low complexity" evidence="1">
    <location>
        <begin position="28"/>
        <end position="38"/>
    </location>
</feature>
<evidence type="ECO:0000313" key="3">
    <source>
        <dbReference type="Proteomes" id="UP001165296"/>
    </source>
</evidence>
<evidence type="ECO:0000256" key="1">
    <source>
        <dbReference type="SAM" id="MobiDB-lite"/>
    </source>
</evidence>